<evidence type="ECO:0000259" key="7">
    <source>
        <dbReference type="PROSITE" id="PS51192"/>
    </source>
</evidence>
<evidence type="ECO:0000256" key="6">
    <source>
        <dbReference type="RuleBase" id="RU365068"/>
    </source>
</evidence>
<evidence type="ECO:0000256" key="2">
    <source>
        <dbReference type="ARBA" id="ARBA00022801"/>
    </source>
</evidence>
<comment type="domain">
    <text evidence="6">The Q motif is unique to and characteristic of the DEAD box family of RNA helicases and controls ATP binding and hydrolysis.</text>
</comment>
<name>A3LQ99_PICST</name>
<dbReference type="PROSITE" id="PS51194">
    <property type="entry name" value="HELICASE_CTER"/>
    <property type="match status" value="1"/>
</dbReference>
<evidence type="ECO:0000256" key="3">
    <source>
        <dbReference type="ARBA" id="ARBA00022806"/>
    </source>
</evidence>
<dbReference type="AlphaFoldDB" id="A3LQ99"/>
<dbReference type="STRING" id="322104.A3LQ99"/>
<gene>
    <name evidence="9" type="primary">MSS116</name>
    <name evidence="9" type="ORF">PICST_54281</name>
</gene>
<feature type="domain" description="Helicase ATP-binding" evidence="7">
    <location>
        <begin position="36"/>
        <end position="219"/>
    </location>
</feature>
<dbReference type="GO" id="GO:0003724">
    <property type="term" value="F:RNA helicase activity"/>
    <property type="evidence" value="ECO:0007669"/>
    <property type="project" value="UniProtKB-EC"/>
</dbReference>
<dbReference type="KEGG" id="pic:PICST_54281"/>
<keyword evidence="2 6" id="KW-0378">Hydrolase</keyword>
<dbReference type="Pfam" id="PF00270">
    <property type="entry name" value="DEAD"/>
    <property type="match status" value="1"/>
</dbReference>
<keyword evidence="10" id="KW-1185">Reference proteome</keyword>
<dbReference type="InParanoid" id="A3LQ99"/>
<feature type="non-terminal residue" evidence="9">
    <location>
        <position position="468"/>
    </location>
</feature>
<feature type="domain" description="Helicase C-terminal" evidence="8">
    <location>
        <begin position="233"/>
        <end position="413"/>
    </location>
</feature>
<dbReference type="OrthoDB" id="193716at2759"/>
<comment type="function">
    <text evidence="6">RNA helicase.</text>
</comment>
<keyword evidence="4 6" id="KW-0067">ATP-binding</keyword>
<dbReference type="EMBL" id="CP000496">
    <property type="protein sequence ID" value="ABN64645.2"/>
    <property type="molecule type" value="Genomic_DNA"/>
</dbReference>
<sequence>VGVDELASSGKFDKSIILALKAAKFLNLTPVQQKSLVPILEEDGIVVRAKTGTGKTLAFVVPTLQTSLEVFDRRRKGVSTLVIAPTRDLALQIESEYKKVISKLPRSLQQNADILVLTGGKRTSINVRDPPSIVVATPGRLLDQLSNPKKAAVFKNLKYRVYDEADRLLDVGFEQTLGDIDDILVQNAPDGFKSILFSATIDADVDSFARQHISENYKYINCVSEHEPEAHENIHQSLITCKDSTDVFKTSFSYIANHLQHKVPFKCMVFLPTVASTEWFYQSLVRGVDNGVFDARPSSFVRLHGKRTQSARDKVVGQFRRMQSGIMVCTDVAARGLDFNDVTHVMQLTPSVSVADYIHKVGRTARAGKEGKAILFLTKNEMKYSTILRKERGVNFEEVIEAEDIEKPHEDILDLVRINEEEIESFISTYLSFQTQVAQKHRFDSHRAIVDIMELYRTILSQPDATMQ</sequence>
<dbReference type="SMART" id="SM00487">
    <property type="entry name" value="DEXDc"/>
    <property type="match status" value="1"/>
</dbReference>
<keyword evidence="3 6" id="KW-0347">Helicase</keyword>
<dbReference type="GO" id="GO:0016787">
    <property type="term" value="F:hydrolase activity"/>
    <property type="evidence" value="ECO:0007669"/>
    <property type="project" value="UniProtKB-KW"/>
</dbReference>
<dbReference type="CDD" id="cd18787">
    <property type="entry name" value="SF2_C_DEAD"/>
    <property type="match status" value="1"/>
</dbReference>
<evidence type="ECO:0000256" key="5">
    <source>
        <dbReference type="ARBA" id="ARBA00022884"/>
    </source>
</evidence>
<dbReference type="Proteomes" id="UP000002258">
    <property type="component" value="Chromosome 2"/>
</dbReference>
<dbReference type="Gene3D" id="3.40.50.300">
    <property type="entry name" value="P-loop containing nucleotide triphosphate hydrolases"/>
    <property type="match status" value="2"/>
</dbReference>
<dbReference type="SUPFAM" id="SSF52540">
    <property type="entry name" value="P-loop containing nucleoside triphosphate hydrolases"/>
    <property type="match status" value="2"/>
</dbReference>
<dbReference type="OMA" id="AYKVMLF"/>
<organism evidence="9 10">
    <name type="scientific">Scheffersomyces stipitis (strain ATCC 58785 / CBS 6054 / NBRC 10063 / NRRL Y-11545)</name>
    <name type="common">Yeast</name>
    <name type="synonym">Pichia stipitis</name>
    <dbReference type="NCBI Taxonomy" id="322104"/>
    <lineage>
        <taxon>Eukaryota</taxon>
        <taxon>Fungi</taxon>
        <taxon>Dikarya</taxon>
        <taxon>Ascomycota</taxon>
        <taxon>Saccharomycotina</taxon>
        <taxon>Pichiomycetes</taxon>
        <taxon>Debaryomycetaceae</taxon>
        <taxon>Scheffersomyces</taxon>
    </lineage>
</organism>
<dbReference type="SMART" id="SM00490">
    <property type="entry name" value="HELICc"/>
    <property type="match status" value="1"/>
</dbReference>
<keyword evidence="5 6" id="KW-0694">RNA-binding</keyword>
<proteinExistence type="inferred from homology"/>
<dbReference type="FunCoup" id="A3LQ99">
    <property type="interactions" value="215"/>
</dbReference>
<dbReference type="GeneID" id="4837269"/>
<dbReference type="CDD" id="cd17964">
    <property type="entry name" value="DEADc_MSS116"/>
    <property type="match status" value="1"/>
</dbReference>
<dbReference type="GO" id="GO:0005524">
    <property type="term" value="F:ATP binding"/>
    <property type="evidence" value="ECO:0007669"/>
    <property type="project" value="UniProtKB-UniRule"/>
</dbReference>
<feature type="non-terminal residue" evidence="9">
    <location>
        <position position="1"/>
    </location>
</feature>
<dbReference type="GO" id="GO:0003723">
    <property type="term" value="F:RNA binding"/>
    <property type="evidence" value="ECO:0007669"/>
    <property type="project" value="UniProtKB-UniRule"/>
</dbReference>
<dbReference type="PANTHER" id="PTHR24031">
    <property type="entry name" value="RNA HELICASE"/>
    <property type="match status" value="1"/>
</dbReference>
<comment type="similarity">
    <text evidence="6">Belongs to the DEAD box helicase family.</text>
</comment>
<accession>A3LQ99</accession>
<evidence type="ECO:0000313" key="10">
    <source>
        <dbReference type="Proteomes" id="UP000002258"/>
    </source>
</evidence>
<dbReference type="InterPro" id="IPR027417">
    <property type="entry name" value="P-loop_NTPase"/>
</dbReference>
<protein>
    <recommendedName>
        <fullName evidence="6">ATP-dependent RNA helicase</fullName>
        <ecNumber evidence="6">3.6.4.13</ecNumber>
    </recommendedName>
</protein>
<dbReference type="RefSeq" id="XP_001382674.2">
    <property type="nucleotide sequence ID" value="XM_001382637.1"/>
</dbReference>
<reference evidence="9 10" key="1">
    <citation type="journal article" date="2007" name="Nat. Biotechnol.">
        <title>Genome sequence of the lignocellulose-bioconverting and xylose-fermenting yeast Pichia stipitis.</title>
        <authorList>
            <person name="Jeffries T.W."/>
            <person name="Grigoriev I.V."/>
            <person name="Grimwood J."/>
            <person name="Laplaza J.M."/>
            <person name="Aerts A."/>
            <person name="Salamov A."/>
            <person name="Schmutz J."/>
            <person name="Lindquist E."/>
            <person name="Dehal P."/>
            <person name="Shapiro H."/>
            <person name="Jin Y.S."/>
            <person name="Passoth V."/>
            <person name="Richardson P.M."/>
        </authorList>
    </citation>
    <scope>NUCLEOTIDE SEQUENCE [LARGE SCALE GENOMIC DNA]</scope>
    <source>
        <strain evidence="10">ATCC 58785 / CBS 6054 / NBRC 10063 / NRRL Y-11545</strain>
    </source>
</reference>
<dbReference type="InterPro" id="IPR014001">
    <property type="entry name" value="Helicase_ATP-bd"/>
</dbReference>
<keyword evidence="1 6" id="KW-0547">Nucleotide-binding</keyword>
<dbReference type="eggNOG" id="KOG0342">
    <property type="taxonomic scope" value="Eukaryota"/>
</dbReference>
<evidence type="ECO:0000256" key="4">
    <source>
        <dbReference type="ARBA" id="ARBA00022840"/>
    </source>
</evidence>
<evidence type="ECO:0000256" key="1">
    <source>
        <dbReference type="ARBA" id="ARBA00022741"/>
    </source>
</evidence>
<dbReference type="PROSITE" id="PS51192">
    <property type="entry name" value="HELICASE_ATP_BIND_1"/>
    <property type="match status" value="1"/>
</dbReference>
<dbReference type="EC" id="3.6.4.13" evidence="6"/>
<evidence type="ECO:0000313" key="9">
    <source>
        <dbReference type="EMBL" id="ABN64645.2"/>
    </source>
</evidence>
<dbReference type="InterPro" id="IPR001650">
    <property type="entry name" value="Helicase_C-like"/>
</dbReference>
<dbReference type="InterPro" id="IPR011545">
    <property type="entry name" value="DEAD/DEAH_box_helicase_dom"/>
</dbReference>
<comment type="catalytic activity">
    <reaction evidence="6">
        <text>ATP + H2O = ADP + phosphate + H(+)</text>
        <dbReference type="Rhea" id="RHEA:13065"/>
        <dbReference type="ChEBI" id="CHEBI:15377"/>
        <dbReference type="ChEBI" id="CHEBI:15378"/>
        <dbReference type="ChEBI" id="CHEBI:30616"/>
        <dbReference type="ChEBI" id="CHEBI:43474"/>
        <dbReference type="ChEBI" id="CHEBI:456216"/>
        <dbReference type="EC" id="3.6.4.13"/>
    </reaction>
</comment>
<dbReference type="HOGENOM" id="CLU_003041_26_4_1"/>
<dbReference type="Pfam" id="PF00271">
    <property type="entry name" value="Helicase_C"/>
    <property type="match status" value="1"/>
</dbReference>
<evidence type="ECO:0000259" key="8">
    <source>
        <dbReference type="PROSITE" id="PS51194"/>
    </source>
</evidence>